<dbReference type="InterPro" id="IPR011009">
    <property type="entry name" value="Kinase-like_dom_sf"/>
</dbReference>
<gene>
    <name evidence="2" type="ORF">INT43_007490</name>
</gene>
<accession>A0A8H7UKU8</accession>
<dbReference type="PANTHER" id="PTHR44329:SF214">
    <property type="entry name" value="PROTEIN KINASE DOMAIN-CONTAINING PROTEIN"/>
    <property type="match status" value="1"/>
</dbReference>
<dbReference type="AlphaFoldDB" id="A0A8H7UKU8"/>
<dbReference type="PANTHER" id="PTHR44329">
    <property type="entry name" value="SERINE/THREONINE-PROTEIN KINASE TNNI3K-RELATED"/>
    <property type="match status" value="1"/>
</dbReference>
<evidence type="ECO:0000259" key="1">
    <source>
        <dbReference type="PROSITE" id="PS50011"/>
    </source>
</evidence>
<name>A0A8H7UKU8_MORIS</name>
<reference evidence="2" key="1">
    <citation type="submission" date="2020-12" db="EMBL/GenBank/DDBJ databases">
        <title>Metabolic potential, ecology and presence of endohyphal bacteria is reflected in genomic diversity of Mucoromycotina.</title>
        <authorList>
            <person name="Muszewska A."/>
            <person name="Okrasinska A."/>
            <person name="Steczkiewicz K."/>
            <person name="Drgas O."/>
            <person name="Orlowska M."/>
            <person name="Perlinska-Lenart U."/>
            <person name="Aleksandrzak-Piekarczyk T."/>
            <person name="Szatraj K."/>
            <person name="Zielenkiewicz U."/>
            <person name="Pilsyk S."/>
            <person name="Malc E."/>
            <person name="Mieczkowski P."/>
            <person name="Kruszewska J.S."/>
            <person name="Biernat P."/>
            <person name="Pawlowska J."/>
        </authorList>
    </citation>
    <scope>NUCLEOTIDE SEQUENCE</scope>
    <source>
        <strain evidence="2">WA0000067209</strain>
    </source>
</reference>
<sequence>MESEYHLRKLKADLAKQTLSSMHQLIETHAADFDLDKLIYSLKPEAANQEKVNPEDTKDMGNSYERLYKQTKDRYEKCGVEFDNHWHWTITWRQAISYKSLGTLYGVENIIKYTHPRAQKAVNQIFQDDLSQYMRWYPWRWFSDMQFIGCGGFSAVYSANLKLPFIPVNNVLKVGLKIVDDKVLNEASTRHVFYYPSSSSALPIAVQSRAFLALLFSGVTVCETTGDLMMVMTFAQDGNLEDHFQQDPMGDLDLKTITGTITRIAINIASLHDEIGMCHRNIHPRNVICAEEDYFLVDYRFSTASNEATTVTQTAKAHYGRLPFIAPEVRDGIYTEKSDIYSLGIIIWQLVAKVVFPSPEIMLANPDVYRIEPVPGIPKWYEALYTACLEPNPANRPDADEICSIVRSHNEDMPDKCPLPEETLQYVADRRKACDEHLTKTAVSIPGSNNPRTSTTRVYTLASLPPTDELVRLQFTNKPFDMASYEIDDEDDSM</sequence>
<keyword evidence="3" id="KW-1185">Reference proteome</keyword>
<dbReference type="GO" id="GO:0004674">
    <property type="term" value="F:protein serine/threonine kinase activity"/>
    <property type="evidence" value="ECO:0007669"/>
    <property type="project" value="TreeGrafter"/>
</dbReference>
<proteinExistence type="predicted"/>
<comment type="caution">
    <text evidence="2">The sequence shown here is derived from an EMBL/GenBank/DDBJ whole genome shotgun (WGS) entry which is preliminary data.</text>
</comment>
<dbReference type="EMBL" id="JAEPQZ010000004">
    <property type="protein sequence ID" value="KAG2182559.1"/>
    <property type="molecule type" value="Genomic_DNA"/>
</dbReference>
<feature type="domain" description="Protein kinase" evidence="1">
    <location>
        <begin position="142"/>
        <end position="413"/>
    </location>
</feature>
<dbReference type="GO" id="GO:0005524">
    <property type="term" value="F:ATP binding"/>
    <property type="evidence" value="ECO:0007669"/>
    <property type="project" value="InterPro"/>
</dbReference>
<dbReference type="SUPFAM" id="SSF56112">
    <property type="entry name" value="Protein kinase-like (PK-like)"/>
    <property type="match status" value="1"/>
</dbReference>
<dbReference type="Gene3D" id="1.10.510.10">
    <property type="entry name" value="Transferase(Phosphotransferase) domain 1"/>
    <property type="match status" value="1"/>
</dbReference>
<dbReference type="InterPro" id="IPR051681">
    <property type="entry name" value="Ser/Thr_Kinases-Pseudokinases"/>
</dbReference>
<evidence type="ECO:0000313" key="3">
    <source>
        <dbReference type="Proteomes" id="UP000654370"/>
    </source>
</evidence>
<organism evidence="2 3">
    <name type="scientific">Mortierella isabellina</name>
    <name type="common">Filamentous fungus</name>
    <name type="synonym">Umbelopsis isabellina</name>
    <dbReference type="NCBI Taxonomy" id="91625"/>
    <lineage>
        <taxon>Eukaryota</taxon>
        <taxon>Fungi</taxon>
        <taxon>Fungi incertae sedis</taxon>
        <taxon>Mucoromycota</taxon>
        <taxon>Mucoromycotina</taxon>
        <taxon>Umbelopsidomycetes</taxon>
        <taxon>Umbelopsidales</taxon>
        <taxon>Umbelopsidaceae</taxon>
        <taxon>Umbelopsis</taxon>
    </lineage>
</organism>
<protein>
    <recommendedName>
        <fullName evidence="1">Protein kinase domain-containing protein</fullName>
    </recommendedName>
</protein>
<dbReference type="PROSITE" id="PS50011">
    <property type="entry name" value="PROTEIN_KINASE_DOM"/>
    <property type="match status" value="1"/>
</dbReference>
<evidence type="ECO:0000313" key="2">
    <source>
        <dbReference type="EMBL" id="KAG2182559.1"/>
    </source>
</evidence>
<dbReference type="Pfam" id="PF07714">
    <property type="entry name" value="PK_Tyr_Ser-Thr"/>
    <property type="match status" value="1"/>
</dbReference>
<dbReference type="OrthoDB" id="6718656at2759"/>
<dbReference type="Proteomes" id="UP000654370">
    <property type="component" value="Unassembled WGS sequence"/>
</dbReference>
<dbReference type="InterPro" id="IPR000719">
    <property type="entry name" value="Prot_kinase_dom"/>
</dbReference>
<dbReference type="InterPro" id="IPR001245">
    <property type="entry name" value="Ser-Thr/Tyr_kinase_cat_dom"/>
</dbReference>